<evidence type="ECO:0000313" key="2">
    <source>
        <dbReference type="EMBL" id="AXA68608.1"/>
    </source>
</evidence>
<feature type="transmembrane region" description="Helical" evidence="1">
    <location>
        <begin position="69"/>
        <end position="86"/>
    </location>
</feature>
<dbReference type="Proteomes" id="UP000250579">
    <property type="component" value="Chromosome"/>
</dbReference>
<evidence type="ECO:0000256" key="1">
    <source>
        <dbReference type="SAM" id="Phobius"/>
    </source>
</evidence>
<dbReference type="AlphaFoldDB" id="A0A2Z5ACK0"/>
<proteinExistence type="predicted"/>
<sequence>MTMTTSSWTQRVRAGLRIGRRGLRLSWSLLWPFLLAVCLALAFVLVAAWGFGDLQSYRQWQADHHTHFLVWRICLYAGLVIFWWPCRKRLIAEANDRGRLYRCEVMAVLVIGLFELRNAGLL</sequence>
<dbReference type="EMBL" id="CP022198">
    <property type="protein sequence ID" value="AXA68608.1"/>
    <property type="molecule type" value="Genomic_DNA"/>
</dbReference>
<name>A0A2Z5ACK0_9PSED</name>
<feature type="transmembrane region" description="Helical" evidence="1">
    <location>
        <begin position="29"/>
        <end position="49"/>
    </location>
</feature>
<keyword evidence="1" id="KW-1133">Transmembrane helix</keyword>
<keyword evidence="1" id="KW-0812">Transmembrane</keyword>
<keyword evidence="1" id="KW-0472">Membrane</keyword>
<evidence type="ECO:0000313" key="3">
    <source>
        <dbReference type="Proteomes" id="UP000250579"/>
    </source>
</evidence>
<reference evidence="2 3" key="1">
    <citation type="submission" date="2017-06" db="EMBL/GenBank/DDBJ databases">
        <title>Evolution towards high GC content and high-temperature stress adaptation in endophytic Pseudomonas oryzihabitans impacted its plant-growth promoting traits.</title>
        <authorList>
            <person name="Nascimento F.X."/>
        </authorList>
    </citation>
    <scope>NUCLEOTIDE SEQUENCE [LARGE SCALE GENOMIC DNA]</scope>
    <source>
        <strain evidence="2 3">MS8</strain>
    </source>
</reference>
<protein>
    <submittedName>
        <fullName evidence="2">Uncharacterized protein</fullName>
    </submittedName>
</protein>
<accession>A0A2Z5ACK0</accession>
<gene>
    <name evidence="2" type="ORF">CE139_23315</name>
</gene>
<organism evidence="2 3">
    <name type="scientific">Pseudomonas oryzihabitans</name>
    <dbReference type="NCBI Taxonomy" id="47885"/>
    <lineage>
        <taxon>Bacteria</taxon>
        <taxon>Pseudomonadati</taxon>
        <taxon>Pseudomonadota</taxon>
        <taxon>Gammaproteobacteria</taxon>
        <taxon>Pseudomonadales</taxon>
        <taxon>Pseudomonadaceae</taxon>
        <taxon>Pseudomonas</taxon>
    </lineage>
</organism>